<evidence type="ECO:0000313" key="3">
    <source>
        <dbReference type="EMBL" id="MFC4788634.1"/>
    </source>
</evidence>
<gene>
    <name evidence="3" type="ORF">ACFO6X_06500</name>
</gene>
<name>A0ABV9QD64_9BURK</name>
<dbReference type="RefSeq" id="WP_382431236.1">
    <property type="nucleotide sequence ID" value="NZ_JBHSHJ010000003.1"/>
</dbReference>
<protein>
    <submittedName>
        <fullName evidence="3">Uncharacterized protein</fullName>
    </submittedName>
</protein>
<accession>A0ABV9QD64</accession>
<feature type="coiled-coil region" evidence="1">
    <location>
        <begin position="117"/>
        <end position="180"/>
    </location>
</feature>
<sequence length="345" mass="35355">MHHQLPRWAVIALALLAAAIGLAASAVTADFFVLGLQQTEADAAARQAMAVAGLLMIAAEVAAFFIAALLPRGHSLRPLLLTAGALLLAFECVTVFATQHALVQAGTAAQAGQLARIEHLRTSIAQAQANAASLSATAQEQVGSRFIGQRQDGAQTLRTAQELQQQADTQAQELAGLLASQRPTLADTFGQTGMLVYTVARAVLICVMGLVMCAAAGALLRAACCGVPVPVVPKATMPTVPVPPASAKWRSVTVPAISMAVAPMTWAVPAVTVPTVPAPGPRYAAARAAVLDGNLSVPSVRAIQTLVGGNTSAARTIQACLVAEGLIERCGQGYRLASGKQGVLI</sequence>
<feature type="transmembrane region" description="Helical" evidence="2">
    <location>
        <begin position="49"/>
        <end position="70"/>
    </location>
</feature>
<feature type="transmembrane region" description="Helical" evidence="2">
    <location>
        <begin position="199"/>
        <end position="220"/>
    </location>
</feature>
<comment type="caution">
    <text evidence="3">The sequence shown here is derived from an EMBL/GenBank/DDBJ whole genome shotgun (WGS) entry which is preliminary data.</text>
</comment>
<keyword evidence="2" id="KW-0812">Transmembrane</keyword>
<dbReference type="Proteomes" id="UP001596001">
    <property type="component" value="Unassembled WGS sequence"/>
</dbReference>
<keyword evidence="1" id="KW-0175">Coiled coil</keyword>
<evidence type="ECO:0000256" key="1">
    <source>
        <dbReference type="SAM" id="Coils"/>
    </source>
</evidence>
<organism evidence="3 4">
    <name type="scientific">Giesbergeria sinuosa</name>
    <dbReference type="NCBI Taxonomy" id="80883"/>
    <lineage>
        <taxon>Bacteria</taxon>
        <taxon>Pseudomonadati</taxon>
        <taxon>Pseudomonadota</taxon>
        <taxon>Betaproteobacteria</taxon>
        <taxon>Burkholderiales</taxon>
        <taxon>Comamonadaceae</taxon>
        <taxon>Giesbergeria</taxon>
    </lineage>
</organism>
<dbReference type="EMBL" id="JBHSHJ010000003">
    <property type="protein sequence ID" value="MFC4788634.1"/>
    <property type="molecule type" value="Genomic_DNA"/>
</dbReference>
<proteinExistence type="predicted"/>
<evidence type="ECO:0000313" key="4">
    <source>
        <dbReference type="Proteomes" id="UP001596001"/>
    </source>
</evidence>
<keyword evidence="4" id="KW-1185">Reference proteome</keyword>
<reference evidence="4" key="1">
    <citation type="journal article" date="2019" name="Int. J. Syst. Evol. Microbiol.">
        <title>The Global Catalogue of Microorganisms (GCM) 10K type strain sequencing project: providing services to taxonomists for standard genome sequencing and annotation.</title>
        <authorList>
            <consortium name="The Broad Institute Genomics Platform"/>
            <consortium name="The Broad Institute Genome Sequencing Center for Infectious Disease"/>
            <person name="Wu L."/>
            <person name="Ma J."/>
        </authorList>
    </citation>
    <scope>NUCLEOTIDE SEQUENCE [LARGE SCALE GENOMIC DNA]</scope>
    <source>
        <strain evidence="4">CCUG 49452</strain>
    </source>
</reference>
<keyword evidence="2" id="KW-1133">Transmembrane helix</keyword>
<keyword evidence="2" id="KW-0472">Membrane</keyword>
<evidence type="ECO:0000256" key="2">
    <source>
        <dbReference type="SAM" id="Phobius"/>
    </source>
</evidence>